<feature type="transmembrane region" description="Helical" evidence="10">
    <location>
        <begin position="174"/>
        <end position="195"/>
    </location>
</feature>
<keyword evidence="2" id="KW-0597">Phosphoprotein</keyword>
<evidence type="ECO:0000256" key="10">
    <source>
        <dbReference type="SAM" id="Phobius"/>
    </source>
</evidence>
<feature type="region of interest" description="Disordered" evidence="9">
    <location>
        <begin position="387"/>
        <end position="413"/>
    </location>
</feature>
<dbReference type="EMBL" id="CP006939">
    <property type="protein sequence ID" value="AHC15547.1"/>
    <property type="molecule type" value="Genomic_DNA"/>
</dbReference>
<gene>
    <name evidence="11" type="ORF">L21SP2_2184</name>
</gene>
<evidence type="ECO:0000256" key="1">
    <source>
        <dbReference type="ARBA" id="ARBA00022448"/>
    </source>
</evidence>
<dbReference type="eggNOG" id="COG4658">
    <property type="taxonomic scope" value="Bacteria"/>
</dbReference>
<dbReference type="PATRIC" id="fig|1307761.3.peg.2177"/>
<proteinExistence type="predicted"/>
<evidence type="ECO:0000256" key="4">
    <source>
        <dbReference type="ARBA" id="ARBA00022643"/>
    </source>
</evidence>
<evidence type="ECO:0000256" key="5">
    <source>
        <dbReference type="ARBA" id="ARBA00022692"/>
    </source>
</evidence>
<keyword evidence="8 10" id="KW-0472">Membrane</keyword>
<dbReference type="OrthoDB" id="9776359at2"/>
<feature type="compositionally biased region" description="Basic residues" evidence="9">
    <location>
        <begin position="387"/>
        <end position="397"/>
    </location>
</feature>
<organism evidence="11 12">
    <name type="scientific">Salinispira pacifica</name>
    <dbReference type="NCBI Taxonomy" id="1307761"/>
    <lineage>
        <taxon>Bacteria</taxon>
        <taxon>Pseudomonadati</taxon>
        <taxon>Spirochaetota</taxon>
        <taxon>Spirochaetia</taxon>
        <taxon>Spirochaetales</taxon>
        <taxon>Spirochaetaceae</taxon>
        <taxon>Salinispira</taxon>
    </lineage>
</organism>
<feature type="transmembrane region" description="Helical" evidence="10">
    <location>
        <begin position="143"/>
        <end position="162"/>
    </location>
</feature>
<keyword evidence="5 10" id="KW-0812">Transmembrane</keyword>
<feature type="transmembrane region" description="Helical" evidence="10">
    <location>
        <begin position="30"/>
        <end position="48"/>
    </location>
</feature>
<feature type="transmembrane region" description="Helical" evidence="10">
    <location>
        <begin position="310"/>
        <end position="329"/>
    </location>
</feature>
<dbReference type="HOGENOM" id="CLU_042020_1_0_12"/>
<evidence type="ECO:0000256" key="6">
    <source>
        <dbReference type="ARBA" id="ARBA00022967"/>
    </source>
</evidence>
<keyword evidence="7 10" id="KW-1133">Transmembrane helix</keyword>
<feature type="transmembrane region" description="Helical" evidence="10">
    <location>
        <begin position="241"/>
        <end position="261"/>
    </location>
</feature>
<name>V5WIA9_9SPIO</name>
<keyword evidence="4" id="KW-0288">FMN</keyword>
<feature type="transmembrane region" description="Helical" evidence="10">
    <location>
        <begin position="111"/>
        <end position="131"/>
    </location>
</feature>
<accession>V5WIA9</accession>
<evidence type="ECO:0000256" key="9">
    <source>
        <dbReference type="SAM" id="MobiDB-lite"/>
    </source>
</evidence>
<dbReference type="PANTHER" id="PTHR30578">
    <property type="entry name" value="ELECTRON TRANSPORT COMPLEX PROTEIN RNFD"/>
    <property type="match status" value="1"/>
</dbReference>
<evidence type="ECO:0000256" key="8">
    <source>
        <dbReference type="ARBA" id="ARBA00023136"/>
    </source>
</evidence>
<feature type="transmembrane region" description="Helical" evidence="10">
    <location>
        <begin position="341"/>
        <end position="360"/>
    </location>
</feature>
<dbReference type="GO" id="GO:0005886">
    <property type="term" value="C:plasma membrane"/>
    <property type="evidence" value="ECO:0007669"/>
    <property type="project" value="TreeGrafter"/>
</dbReference>
<evidence type="ECO:0000256" key="3">
    <source>
        <dbReference type="ARBA" id="ARBA00022630"/>
    </source>
</evidence>
<evidence type="ECO:0000313" key="12">
    <source>
        <dbReference type="Proteomes" id="UP000018680"/>
    </source>
</evidence>
<evidence type="ECO:0000256" key="7">
    <source>
        <dbReference type="ARBA" id="ARBA00022989"/>
    </source>
</evidence>
<dbReference type="RefSeq" id="WP_024268451.1">
    <property type="nucleotide sequence ID" value="NC_023035.1"/>
</dbReference>
<dbReference type="STRING" id="1307761.L21SP2_2184"/>
<reference evidence="11 12" key="1">
    <citation type="journal article" date="2015" name="Stand. Genomic Sci.">
        <title>Complete genome sequence and description of Salinispira pacifica gen. nov., sp. nov., a novel spirochaete isolated form a hypersaline microbial mat.</title>
        <authorList>
            <person name="Ben Hania W."/>
            <person name="Joseph M."/>
            <person name="Schumann P."/>
            <person name="Bunk B."/>
            <person name="Fiebig A."/>
            <person name="Sproer C."/>
            <person name="Klenk H.P."/>
            <person name="Fardeau M.L."/>
            <person name="Spring S."/>
        </authorList>
    </citation>
    <scope>NUCLEOTIDE SEQUENCE [LARGE SCALE GENOMIC DNA]</scope>
    <source>
        <strain evidence="11 12">L21-RPul-D2</strain>
    </source>
</reference>
<dbReference type="InterPro" id="IPR004338">
    <property type="entry name" value="NqrB/RnfD"/>
</dbReference>
<sequence>MFQKQQIMRKVLYSLIPIFLYSIYLYGWRVIAVTAVVFGVGILSEFIMEKARNKKVSEAVLVTSALLAMSFPPAVPLWVAAVASVFSVVMGKGVYGGFGRNVFNPAITGRIFTYISFPLLMQTTWMIPGVFGTLGINGQTQGSALIEAVFMILIVAAAYLIITRNYEKKGLVKITIFGSIAVTIALYVITSYAGVLQPEVDAVSTVTPLEIYRGLDSENLPESAEYINDNTLGNLFFGRRVGSIGESAIFLIIIAAIYLMWTKTANWRMILMTLLSAAVLTTIFYYAGFIADLSGGALMNPAGKTLLEQIVDITKFLFSGSLFYVAVFMSTDPVSGPNKPLAQFLYGIIIGSVTIVIRVFSGFPEGTSFGILMGNTFANLLDEISPKPKKKAKKSTAKKQTASNKPASEGAKA</sequence>
<dbReference type="PANTHER" id="PTHR30578:SF1">
    <property type="entry name" value="NA(+)-TRANSLOCATING NADH-QUINONE REDUCTASE SUBUNIT B"/>
    <property type="match status" value="1"/>
</dbReference>
<dbReference type="AlphaFoldDB" id="V5WIA9"/>
<dbReference type="KEGG" id="slr:L21SP2_2184"/>
<feature type="transmembrane region" description="Helical" evidence="10">
    <location>
        <begin position="77"/>
        <end position="99"/>
    </location>
</feature>
<keyword evidence="3" id="KW-0285">Flavoprotein</keyword>
<dbReference type="GO" id="GO:0055085">
    <property type="term" value="P:transmembrane transport"/>
    <property type="evidence" value="ECO:0007669"/>
    <property type="project" value="InterPro"/>
</dbReference>
<dbReference type="Pfam" id="PF03116">
    <property type="entry name" value="NQR2_RnfD_RnfE"/>
    <property type="match status" value="1"/>
</dbReference>
<evidence type="ECO:0000313" key="11">
    <source>
        <dbReference type="EMBL" id="AHC15547.1"/>
    </source>
</evidence>
<keyword evidence="1" id="KW-0813">Transport</keyword>
<keyword evidence="6" id="KW-1278">Translocase</keyword>
<dbReference type="Proteomes" id="UP000018680">
    <property type="component" value="Chromosome"/>
</dbReference>
<evidence type="ECO:0000256" key="2">
    <source>
        <dbReference type="ARBA" id="ARBA00022553"/>
    </source>
</evidence>
<feature type="transmembrane region" description="Helical" evidence="10">
    <location>
        <begin position="270"/>
        <end position="290"/>
    </location>
</feature>
<protein>
    <submittedName>
        <fullName evidence="11">Na(+)-translocating NADH-quinone reductase subunit B</fullName>
    </submittedName>
</protein>
<keyword evidence="12" id="KW-1185">Reference proteome</keyword>